<organism evidence="1 2">
    <name type="scientific">Daphnia magna</name>
    <dbReference type="NCBI Taxonomy" id="35525"/>
    <lineage>
        <taxon>Eukaryota</taxon>
        <taxon>Metazoa</taxon>
        <taxon>Ecdysozoa</taxon>
        <taxon>Arthropoda</taxon>
        <taxon>Crustacea</taxon>
        <taxon>Branchiopoda</taxon>
        <taxon>Diplostraca</taxon>
        <taxon>Cladocera</taxon>
        <taxon>Anomopoda</taxon>
        <taxon>Daphniidae</taxon>
        <taxon>Daphnia</taxon>
    </lineage>
</organism>
<protein>
    <submittedName>
        <fullName evidence="1">Uncharacterized protein</fullName>
    </submittedName>
</protein>
<sequence length="76" mass="8541">MPAPEQRRTPNSVFILQSGYRRRIMTNALARQLETIARLIDSLISQSSSHRQKRMMVAACRSHDLFSPASAPADNS</sequence>
<accession>A0ABQ9ZPF3</accession>
<reference evidence="1 2" key="1">
    <citation type="journal article" date="2023" name="Nucleic Acids Res.">
        <title>The hologenome of Daphnia magna reveals possible DNA methylation and microbiome-mediated evolution of the host genome.</title>
        <authorList>
            <person name="Chaturvedi A."/>
            <person name="Li X."/>
            <person name="Dhandapani V."/>
            <person name="Marshall H."/>
            <person name="Kissane S."/>
            <person name="Cuenca-Cambronero M."/>
            <person name="Asole G."/>
            <person name="Calvet F."/>
            <person name="Ruiz-Romero M."/>
            <person name="Marangio P."/>
            <person name="Guigo R."/>
            <person name="Rago D."/>
            <person name="Mirbahai L."/>
            <person name="Eastwood N."/>
            <person name="Colbourne J.K."/>
            <person name="Zhou J."/>
            <person name="Mallon E."/>
            <person name="Orsini L."/>
        </authorList>
    </citation>
    <scope>NUCLEOTIDE SEQUENCE [LARGE SCALE GENOMIC DNA]</scope>
    <source>
        <strain evidence="1">LRV0_1</strain>
    </source>
</reference>
<gene>
    <name evidence="1" type="ORF">OUZ56_027083</name>
</gene>
<dbReference type="Proteomes" id="UP001234178">
    <property type="component" value="Unassembled WGS sequence"/>
</dbReference>
<dbReference type="EMBL" id="JAOYFB010000004">
    <property type="protein sequence ID" value="KAK4014561.1"/>
    <property type="molecule type" value="Genomic_DNA"/>
</dbReference>
<name>A0ABQ9ZPF3_9CRUS</name>
<comment type="caution">
    <text evidence="1">The sequence shown here is derived from an EMBL/GenBank/DDBJ whole genome shotgun (WGS) entry which is preliminary data.</text>
</comment>
<evidence type="ECO:0000313" key="2">
    <source>
        <dbReference type="Proteomes" id="UP001234178"/>
    </source>
</evidence>
<evidence type="ECO:0000313" key="1">
    <source>
        <dbReference type="EMBL" id="KAK4014561.1"/>
    </source>
</evidence>
<proteinExistence type="predicted"/>
<keyword evidence="2" id="KW-1185">Reference proteome</keyword>